<accession>A0A517QFC9</accession>
<sequence length="99" mass="11313">MRALPLVNNPNKAENAFFEILTSWQKKQLTYCSFETCLATFKFVDVTSYTFTRWIPRLPRLKFLKIIQSSLLKHSAVLPHTSKAPSRTRHAPVTGCESG</sequence>
<accession>A0A518AF15</accession>
<dbReference type="EMBL" id="CP037421">
    <property type="protein sequence ID" value="QDT30247.1"/>
    <property type="molecule type" value="Genomic_DNA"/>
</dbReference>
<evidence type="ECO:0000313" key="2">
    <source>
        <dbReference type="Proteomes" id="UP000315647"/>
    </source>
</evidence>
<gene>
    <name evidence="1" type="ORF">Enr10x_56070</name>
</gene>
<dbReference type="AlphaFoldDB" id="A0A517QFC9"/>
<protein>
    <submittedName>
        <fullName evidence="1">Uncharacterized protein</fullName>
    </submittedName>
</protein>
<evidence type="ECO:0000313" key="1">
    <source>
        <dbReference type="EMBL" id="QDT30247.1"/>
    </source>
</evidence>
<dbReference type="Proteomes" id="UP000315647">
    <property type="component" value="Chromosome"/>
</dbReference>
<name>A0A517QFC9_9PLAN</name>
<organism evidence="1 2">
    <name type="scientific">Gimesia panareensis</name>
    <dbReference type="NCBI Taxonomy" id="2527978"/>
    <lineage>
        <taxon>Bacteria</taxon>
        <taxon>Pseudomonadati</taxon>
        <taxon>Planctomycetota</taxon>
        <taxon>Planctomycetia</taxon>
        <taxon>Planctomycetales</taxon>
        <taxon>Planctomycetaceae</taxon>
        <taxon>Gimesia</taxon>
    </lineage>
</organism>
<keyword evidence="2" id="KW-1185">Reference proteome</keyword>
<proteinExistence type="predicted"/>
<reference evidence="1 2" key="1">
    <citation type="submission" date="2019-03" db="EMBL/GenBank/DDBJ databases">
        <title>Deep-cultivation of Planctomycetes and their phenomic and genomic characterization uncovers novel biology.</title>
        <authorList>
            <person name="Wiegand S."/>
            <person name="Jogler M."/>
            <person name="Boedeker C."/>
            <person name="Pinto D."/>
            <person name="Vollmers J."/>
            <person name="Rivas-Marin E."/>
            <person name="Kohn T."/>
            <person name="Peeters S.H."/>
            <person name="Heuer A."/>
            <person name="Rast P."/>
            <person name="Oberbeckmann S."/>
            <person name="Bunk B."/>
            <person name="Jeske O."/>
            <person name="Meyerdierks A."/>
            <person name="Storesund J.E."/>
            <person name="Kallscheuer N."/>
            <person name="Luecker S."/>
            <person name="Lage O.M."/>
            <person name="Pohl T."/>
            <person name="Merkel B.J."/>
            <person name="Hornburger P."/>
            <person name="Mueller R.-W."/>
            <person name="Bruemmer F."/>
            <person name="Labrenz M."/>
            <person name="Spormann A.M."/>
            <person name="Op den Camp H."/>
            <person name="Overmann J."/>
            <person name="Amann R."/>
            <person name="Jetten M.S.M."/>
            <person name="Mascher T."/>
            <person name="Medema M.H."/>
            <person name="Devos D.P."/>
            <person name="Kaster A.-K."/>
            <person name="Ovreas L."/>
            <person name="Rohde M."/>
            <person name="Galperin M.Y."/>
            <person name="Jogler C."/>
        </authorList>
    </citation>
    <scope>NUCLEOTIDE SEQUENCE [LARGE SCALE GENOMIC DNA]</scope>
    <source>
        <strain evidence="1 2">Enr10</strain>
    </source>
</reference>